<dbReference type="EMBL" id="CM016558">
    <property type="protein sequence ID" value="TKW06772.1"/>
    <property type="molecule type" value="Genomic_DNA"/>
</dbReference>
<dbReference type="EMBL" id="CM016558">
    <property type="protein sequence ID" value="TKW06774.1"/>
    <property type="molecule type" value="Genomic_DNA"/>
</dbReference>
<reference evidence="1 2" key="1">
    <citation type="submission" date="2019-03" db="EMBL/GenBank/DDBJ databases">
        <title>WGS assembly of Setaria viridis.</title>
        <authorList>
            <person name="Huang P."/>
            <person name="Jenkins J."/>
            <person name="Grimwood J."/>
            <person name="Barry K."/>
            <person name="Healey A."/>
            <person name="Mamidi S."/>
            <person name="Sreedasyam A."/>
            <person name="Shu S."/>
            <person name="Feldman M."/>
            <person name="Wu J."/>
            <person name="Yu Y."/>
            <person name="Chen C."/>
            <person name="Johnson J."/>
            <person name="Rokhsar D."/>
            <person name="Baxter I."/>
            <person name="Schmutz J."/>
            <person name="Brutnell T."/>
            <person name="Kellogg E."/>
        </authorList>
    </citation>
    <scope>NUCLEOTIDE SEQUENCE [LARGE SCALE GENOMIC DNA]</scope>
    <source>
        <strain evidence="2">cv. A10</strain>
    </source>
</reference>
<accession>A0A4U6TWT8</accession>
<sequence length="126" mass="13731">MKREEHGGFSCVRQFNIALGLQSLAVHGKDGPKVLGPIGHGKEQVRGTLSLSLGLRARNTRYDEGGRRRPMVVAAAAGANRRGSMLRRELSEGTLGVSPRLFPSLYRVPAAELPREIRPCSPRSQC</sequence>
<dbReference type="Proteomes" id="UP000298652">
    <property type="component" value="Chromosome 7"/>
</dbReference>
<dbReference type="Gramene" id="TKW06773">
    <property type="protein sequence ID" value="TKW06773"/>
    <property type="gene ID" value="SEVIR_7G262700v2"/>
</dbReference>
<evidence type="ECO:0000313" key="1">
    <source>
        <dbReference type="EMBL" id="TKW06772.1"/>
    </source>
</evidence>
<gene>
    <name evidence="1" type="ORF">SEVIR_7G262700v2</name>
</gene>
<keyword evidence="2" id="KW-1185">Reference proteome</keyword>
<dbReference type="Gramene" id="TKW06774">
    <property type="protein sequence ID" value="TKW06774"/>
    <property type="gene ID" value="SEVIR_7G262700v2"/>
</dbReference>
<evidence type="ECO:0000313" key="2">
    <source>
        <dbReference type="Proteomes" id="UP000298652"/>
    </source>
</evidence>
<dbReference type="AlphaFoldDB" id="A0A4U6TWT8"/>
<proteinExistence type="predicted"/>
<organism evidence="1 2">
    <name type="scientific">Setaria viridis</name>
    <name type="common">Green bristlegrass</name>
    <name type="synonym">Setaria italica subsp. viridis</name>
    <dbReference type="NCBI Taxonomy" id="4556"/>
    <lineage>
        <taxon>Eukaryota</taxon>
        <taxon>Viridiplantae</taxon>
        <taxon>Streptophyta</taxon>
        <taxon>Embryophyta</taxon>
        <taxon>Tracheophyta</taxon>
        <taxon>Spermatophyta</taxon>
        <taxon>Magnoliopsida</taxon>
        <taxon>Liliopsida</taxon>
        <taxon>Poales</taxon>
        <taxon>Poaceae</taxon>
        <taxon>PACMAD clade</taxon>
        <taxon>Panicoideae</taxon>
        <taxon>Panicodae</taxon>
        <taxon>Paniceae</taxon>
        <taxon>Cenchrinae</taxon>
        <taxon>Setaria</taxon>
    </lineage>
</organism>
<dbReference type="EMBL" id="CM016558">
    <property type="protein sequence ID" value="TKW06773.1"/>
    <property type="molecule type" value="Genomic_DNA"/>
</dbReference>
<name>A0A4U6TWT8_SETVI</name>
<protein>
    <submittedName>
        <fullName evidence="1">Uncharacterized protein</fullName>
    </submittedName>
</protein>
<dbReference type="Gramene" id="TKW06772">
    <property type="protein sequence ID" value="TKW06772"/>
    <property type="gene ID" value="SEVIR_7G262700v2"/>
</dbReference>